<accession>A0A7G8T6J3</accession>
<keyword evidence="4" id="KW-1185">Reference proteome</keyword>
<dbReference type="EMBL" id="CP060286">
    <property type="protein sequence ID" value="QNK39234.1"/>
    <property type="molecule type" value="Genomic_DNA"/>
</dbReference>
<dbReference type="InterPro" id="IPR036388">
    <property type="entry name" value="WH-like_DNA-bd_sf"/>
</dbReference>
<evidence type="ECO:0000313" key="4">
    <source>
        <dbReference type="Proteomes" id="UP000469440"/>
    </source>
</evidence>
<reference evidence="3 5" key="2">
    <citation type="submission" date="2020-08" db="EMBL/GenBank/DDBJ databases">
        <title>The isolate Caproiciproducens sp. 7D4C2 produces n-caproate at mildly acidic conditions from hexoses: genome and rBOX comparison with related strains and chain-elongating bacteria.</title>
        <authorList>
            <person name="Esquivel-Elizondo S."/>
            <person name="Bagci C."/>
            <person name="Temovska M."/>
            <person name="Jeon B.S."/>
            <person name="Bessarab I."/>
            <person name="Williams R.B.H."/>
            <person name="Huson D.H."/>
            <person name="Angenent L.T."/>
        </authorList>
    </citation>
    <scope>NUCLEOTIDE SEQUENCE [LARGE SCALE GENOMIC DNA]</scope>
    <source>
        <strain evidence="3 5">7D4C2</strain>
    </source>
</reference>
<proteinExistence type="predicted"/>
<dbReference type="OrthoDB" id="9808017at2"/>
<dbReference type="KEGG" id="cfem:HCR03_10660"/>
<dbReference type="Gene3D" id="1.10.10.10">
    <property type="entry name" value="Winged helix-like DNA-binding domain superfamily/Winged helix DNA-binding domain"/>
    <property type="match status" value="1"/>
</dbReference>
<dbReference type="InterPro" id="IPR052509">
    <property type="entry name" value="Metal_resp_DNA-bind_regulator"/>
</dbReference>
<dbReference type="InterPro" id="IPR005149">
    <property type="entry name" value="Tscrpt_reg_PadR_N"/>
</dbReference>
<reference evidence="2 4" key="1">
    <citation type="submission" date="2019-09" db="EMBL/GenBank/DDBJ databases">
        <title>Genome sequence of Clostridium sp. EA1.</title>
        <authorList>
            <person name="Poehlein A."/>
            <person name="Bengelsdorf F.R."/>
            <person name="Daniel R."/>
        </authorList>
    </citation>
    <scope>NUCLEOTIDE SEQUENCE [LARGE SCALE GENOMIC DNA]</scope>
    <source>
        <strain evidence="2 4">EA1</strain>
    </source>
</reference>
<dbReference type="Pfam" id="PF03551">
    <property type="entry name" value="PadR"/>
    <property type="match status" value="1"/>
</dbReference>
<dbReference type="PANTHER" id="PTHR33169:SF14">
    <property type="entry name" value="TRANSCRIPTIONAL REGULATOR RV3488"/>
    <property type="match status" value="1"/>
</dbReference>
<organism evidence="2 4">
    <name type="scientific">Caproicibacter fermentans</name>
    <dbReference type="NCBI Taxonomy" id="2576756"/>
    <lineage>
        <taxon>Bacteria</taxon>
        <taxon>Bacillati</taxon>
        <taxon>Bacillota</taxon>
        <taxon>Clostridia</taxon>
        <taxon>Eubacteriales</taxon>
        <taxon>Acutalibacteraceae</taxon>
        <taxon>Caproicibacter</taxon>
    </lineage>
</organism>
<name>A0A6N8I3Y8_9FIRM</name>
<dbReference type="RefSeq" id="WP_066650136.1">
    <property type="nucleotide sequence ID" value="NZ_CP060286.1"/>
</dbReference>
<evidence type="ECO:0000259" key="1">
    <source>
        <dbReference type="Pfam" id="PF03551"/>
    </source>
</evidence>
<evidence type="ECO:0000313" key="3">
    <source>
        <dbReference type="EMBL" id="QNK39234.1"/>
    </source>
</evidence>
<feature type="domain" description="Transcription regulator PadR N-terminal" evidence="1">
    <location>
        <begin position="31"/>
        <end position="104"/>
    </location>
</feature>
<dbReference type="AlphaFoldDB" id="A0A6N8I3Y8"/>
<dbReference type="InterPro" id="IPR036390">
    <property type="entry name" value="WH_DNA-bd_sf"/>
</dbReference>
<evidence type="ECO:0000313" key="5">
    <source>
        <dbReference type="Proteomes" id="UP000515909"/>
    </source>
</evidence>
<dbReference type="PANTHER" id="PTHR33169">
    <property type="entry name" value="PADR-FAMILY TRANSCRIPTIONAL REGULATOR"/>
    <property type="match status" value="1"/>
</dbReference>
<protein>
    <submittedName>
        <fullName evidence="3">Helix-turn-helix transcriptional regulator</fullName>
    </submittedName>
    <submittedName>
        <fullName evidence="2">Transcriptional regulator PadR-like family protein</fullName>
    </submittedName>
</protein>
<accession>A0A6N8I3Y8</accession>
<dbReference type="SUPFAM" id="SSF46785">
    <property type="entry name" value="Winged helix' DNA-binding domain"/>
    <property type="match status" value="1"/>
</dbReference>
<sequence length="134" mass="15697">MTKEKRDSSSISGTPAGIKESLKKATTEMLVLFLLRQKPMYTYEMMREMERFSEGVLTFNTLYIAIYRLEKFGYIAESNKVLSEDNRMRIYFSITEEGQSYLEKIIEEYRTVTKVVDKILSQDGTLFRGEEDKV</sequence>
<gene>
    <name evidence="2" type="ORF">CAFE_34200</name>
    <name evidence="3" type="ORF">HCR03_10660</name>
</gene>
<evidence type="ECO:0000313" key="2">
    <source>
        <dbReference type="EMBL" id="MVB12678.1"/>
    </source>
</evidence>
<dbReference type="Proteomes" id="UP000515909">
    <property type="component" value="Chromosome"/>
</dbReference>
<dbReference type="Proteomes" id="UP000469440">
    <property type="component" value="Unassembled WGS sequence"/>
</dbReference>
<dbReference type="EMBL" id="VWXL01000100">
    <property type="protein sequence ID" value="MVB12678.1"/>
    <property type="molecule type" value="Genomic_DNA"/>
</dbReference>